<dbReference type="InterPro" id="IPR029068">
    <property type="entry name" value="Glyas_Bleomycin-R_OHBP_Dase"/>
</dbReference>
<gene>
    <name evidence="1" type="ORF">Q765_10650</name>
</gene>
<dbReference type="SUPFAM" id="SSF54593">
    <property type="entry name" value="Glyoxalase/Bleomycin resistance protein/Dihydroxybiphenyl dioxygenase"/>
    <property type="match status" value="1"/>
</dbReference>
<accession>A0A0A2M5H5</accession>
<dbReference type="Proteomes" id="UP000030152">
    <property type="component" value="Unassembled WGS sequence"/>
</dbReference>
<dbReference type="AlphaFoldDB" id="A0A0A2M5H5"/>
<organism evidence="1 2">
    <name type="scientific">Flavobacterium rivuli WB 3.3-2 = DSM 21788</name>
    <dbReference type="NCBI Taxonomy" id="1121895"/>
    <lineage>
        <taxon>Bacteria</taxon>
        <taxon>Pseudomonadati</taxon>
        <taxon>Bacteroidota</taxon>
        <taxon>Flavobacteriia</taxon>
        <taxon>Flavobacteriales</taxon>
        <taxon>Flavobacteriaceae</taxon>
        <taxon>Flavobacterium</taxon>
    </lineage>
</organism>
<reference evidence="1 2" key="1">
    <citation type="submission" date="2013-09" db="EMBL/GenBank/DDBJ databases">
        <authorList>
            <person name="Zeng Z."/>
            <person name="Chen C."/>
        </authorList>
    </citation>
    <scope>NUCLEOTIDE SEQUENCE [LARGE SCALE GENOMIC DNA]</scope>
    <source>
        <strain evidence="1 2">WB 3.3-2</strain>
    </source>
</reference>
<sequence length="126" mass="13870">MTRLTTSKKIAIKADGDDFFALKKLAVSLWGATEIFDECGMSALLTNDGTLLELYTSYSCFPEYFFKDNNCVITYKVPDIQLALKEAQSIGLEALTAIIPVGGVMQYCHLKLPGGMVIGLYQETDI</sequence>
<proteinExistence type="predicted"/>
<dbReference type="RefSeq" id="WP_020214102.1">
    <property type="nucleotide sequence ID" value="NZ_JRLX01000009.1"/>
</dbReference>
<protein>
    <recommendedName>
        <fullName evidence="3">VOC domain-containing protein</fullName>
    </recommendedName>
</protein>
<comment type="caution">
    <text evidence="1">The sequence shown here is derived from an EMBL/GenBank/DDBJ whole genome shotgun (WGS) entry which is preliminary data.</text>
</comment>
<name>A0A0A2M5H5_9FLAO</name>
<dbReference type="STRING" id="1121895.GCA_000378485_02934"/>
<evidence type="ECO:0000313" key="1">
    <source>
        <dbReference type="EMBL" id="KGO86663.1"/>
    </source>
</evidence>
<dbReference type="EMBL" id="JRLX01000009">
    <property type="protein sequence ID" value="KGO86663.1"/>
    <property type="molecule type" value="Genomic_DNA"/>
</dbReference>
<evidence type="ECO:0000313" key="2">
    <source>
        <dbReference type="Proteomes" id="UP000030152"/>
    </source>
</evidence>
<dbReference type="OrthoDB" id="799826at2"/>
<keyword evidence="2" id="KW-1185">Reference proteome</keyword>
<evidence type="ECO:0008006" key="3">
    <source>
        <dbReference type="Google" id="ProtNLM"/>
    </source>
</evidence>